<dbReference type="PANTHER" id="PTHR33050:SF7">
    <property type="entry name" value="RIBONUCLEASE H"/>
    <property type="match status" value="1"/>
</dbReference>
<feature type="non-terminal residue" evidence="1">
    <location>
        <position position="1"/>
    </location>
</feature>
<dbReference type="PANTHER" id="PTHR33050">
    <property type="entry name" value="REVERSE TRANSCRIPTASE DOMAIN-CONTAINING PROTEIN"/>
    <property type="match status" value="1"/>
</dbReference>
<name>A0A5J4UAE7_9EUKA</name>
<sequence length="400" mass="46118">PLAQMTTRILNWAEAKDIQLQTVYIPGASNSTADALSRLARSRDYSITQVRAQQVMQKLGIQAQVDAFATRRNRVLKTYCSPRQDSRAIAIDGLAIDWNEQIAWLHPPIPLIGRCLQKILEDKVQTAILITPDWRAQFRRPTLDRLTLQRVDLGPFHLILTPGKHMKQHGQILPPRNMIASVVSQNHVRIKQERDYLGSVQWRRHAHGLTRFARYLEQQQVGIVQLLNLNTPHFFVSNWLSQIGQNESHSAVLEARTAINMLFDVIGMPFPQRLIQQVMKVHVRETAKVKVEEEIQHLDVLLNYISLLTVDINLSSTVTRAACMASLIAFTNLRLSELYDANILSISDQKVKLETMIQKGSQGRVQMIHRQLKNDFSWQVFWILKWRKFCTYMMDFTQTP</sequence>
<dbReference type="InterPro" id="IPR052055">
    <property type="entry name" value="Hepadnavirus_pol/RT"/>
</dbReference>
<comment type="caution">
    <text evidence="1">The sequence shown here is derived from an EMBL/GenBank/DDBJ whole genome shotgun (WGS) entry which is preliminary data.</text>
</comment>
<evidence type="ECO:0000313" key="2">
    <source>
        <dbReference type="Proteomes" id="UP000324800"/>
    </source>
</evidence>
<dbReference type="Proteomes" id="UP000324800">
    <property type="component" value="Unassembled WGS sequence"/>
</dbReference>
<protein>
    <submittedName>
        <fullName evidence="1">Uncharacterized protein</fullName>
    </submittedName>
</protein>
<evidence type="ECO:0000313" key="1">
    <source>
        <dbReference type="EMBL" id="KAA6367170.1"/>
    </source>
</evidence>
<dbReference type="AlphaFoldDB" id="A0A5J4UAE7"/>
<proteinExistence type="predicted"/>
<organism evidence="1 2">
    <name type="scientific">Streblomastix strix</name>
    <dbReference type="NCBI Taxonomy" id="222440"/>
    <lineage>
        <taxon>Eukaryota</taxon>
        <taxon>Metamonada</taxon>
        <taxon>Preaxostyla</taxon>
        <taxon>Oxymonadida</taxon>
        <taxon>Streblomastigidae</taxon>
        <taxon>Streblomastix</taxon>
    </lineage>
</organism>
<accession>A0A5J4UAE7</accession>
<gene>
    <name evidence="1" type="ORF">EZS28_037304</name>
</gene>
<reference evidence="1 2" key="1">
    <citation type="submission" date="2019-03" db="EMBL/GenBank/DDBJ databases">
        <title>Single cell metagenomics reveals metabolic interactions within the superorganism composed of flagellate Streblomastix strix and complex community of Bacteroidetes bacteria on its surface.</title>
        <authorList>
            <person name="Treitli S.C."/>
            <person name="Kolisko M."/>
            <person name="Husnik F."/>
            <person name="Keeling P."/>
            <person name="Hampl V."/>
        </authorList>
    </citation>
    <scope>NUCLEOTIDE SEQUENCE [LARGE SCALE GENOMIC DNA]</scope>
    <source>
        <strain evidence="1">ST1C</strain>
    </source>
</reference>
<dbReference type="EMBL" id="SNRW01018607">
    <property type="protein sequence ID" value="KAA6367170.1"/>
    <property type="molecule type" value="Genomic_DNA"/>
</dbReference>